<evidence type="ECO:0000313" key="4">
    <source>
        <dbReference type="Proteomes" id="UP000523007"/>
    </source>
</evidence>
<reference evidence="3 4" key="1">
    <citation type="submission" date="2020-08" db="EMBL/GenBank/DDBJ databases">
        <title>Sequencing the genomes of 1000 actinobacteria strains.</title>
        <authorList>
            <person name="Klenk H.-P."/>
        </authorList>
    </citation>
    <scope>NUCLEOTIDE SEQUENCE [LARGE SCALE GENOMIC DNA]</scope>
    <source>
        <strain evidence="3 4">DSM 102030</strain>
    </source>
</reference>
<organism evidence="3 4">
    <name type="scientific">Lipingzhangella halophila</name>
    <dbReference type="NCBI Taxonomy" id="1783352"/>
    <lineage>
        <taxon>Bacteria</taxon>
        <taxon>Bacillati</taxon>
        <taxon>Actinomycetota</taxon>
        <taxon>Actinomycetes</taxon>
        <taxon>Streptosporangiales</taxon>
        <taxon>Nocardiopsidaceae</taxon>
        <taxon>Lipingzhangella</taxon>
    </lineage>
</organism>
<dbReference type="PANTHER" id="PTHR43639:SF1">
    <property type="entry name" value="SHORT-CHAIN DEHYDROGENASE_REDUCTASE FAMILY PROTEIN"/>
    <property type="match status" value="1"/>
</dbReference>
<dbReference type="GO" id="GO:0004316">
    <property type="term" value="F:3-oxoacyl-[acyl-carrier-protein] reductase (NADPH) activity"/>
    <property type="evidence" value="ECO:0007669"/>
    <property type="project" value="UniProtKB-EC"/>
</dbReference>
<keyword evidence="2 3" id="KW-0560">Oxidoreductase</keyword>
<dbReference type="Proteomes" id="UP000523007">
    <property type="component" value="Unassembled WGS sequence"/>
</dbReference>
<comment type="caution">
    <text evidence="3">The sequence shown here is derived from an EMBL/GenBank/DDBJ whole genome shotgun (WGS) entry which is preliminary data.</text>
</comment>
<protein>
    <submittedName>
        <fullName evidence="3">3-oxoacyl-[acyl-carrier protein] reductase</fullName>
        <ecNumber evidence="3">1.1.1.100</ecNumber>
    </submittedName>
</protein>
<gene>
    <name evidence="3" type="ORF">F4561_003915</name>
</gene>
<dbReference type="FunFam" id="3.40.50.720:FF:000084">
    <property type="entry name" value="Short-chain dehydrogenase reductase"/>
    <property type="match status" value="1"/>
</dbReference>
<evidence type="ECO:0000313" key="3">
    <source>
        <dbReference type="EMBL" id="MBB4933095.1"/>
    </source>
</evidence>
<sequence length="252" mass="26198">MYRLDGTTALVTGASKGIGRGIAERLGQEGALVAVHYGTDEEGARETVRLVEKAGGRAMTVGADLSSPHGVRDLVAGLDSAVGTDNPVDILVHNAGIGASSGVAEITAEEYERLFTVNVRAPLFLTQALLPRLRDGGRVVAVSTGLTRVTTPALLPYAMTKGALEVFTRGMAAELGPRGITVNAVAPGLVSVDRTERQMRDNPGMRESVLGVTALERLGQPDDIAAVVAFLASDDGRWVTGQLLDATGGARL</sequence>
<name>A0A7W7RJK1_9ACTN</name>
<dbReference type="AlphaFoldDB" id="A0A7W7RJK1"/>
<comment type="similarity">
    <text evidence="1">Belongs to the short-chain dehydrogenases/reductases (SDR) family.</text>
</comment>
<dbReference type="Gene3D" id="3.40.50.720">
    <property type="entry name" value="NAD(P)-binding Rossmann-like Domain"/>
    <property type="match status" value="1"/>
</dbReference>
<accession>A0A7W7RJK1</accession>
<dbReference type="Pfam" id="PF13561">
    <property type="entry name" value="adh_short_C2"/>
    <property type="match status" value="1"/>
</dbReference>
<keyword evidence="4" id="KW-1185">Reference proteome</keyword>
<evidence type="ECO:0000256" key="2">
    <source>
        <dbReference type="ARBA" id="ARBA00023002"/>
    </source>
</evidence>
<dbReference type="PANTHER" id="PTHR43639">
    <property type="entry name" value="OXIDOREDUCTASE, SHORT-CHAIN DEHYDROGENASE/REDUCTASE FAMILY (AFU_ORTHOLOGUE AFUA_5G02870)"/>
    <property type="match status" value="1"/>
</dbReference>
<dbReference type="EC" id="1.1.1.100" evidence="3"/>
<dbReference type="SUPFAM" id="SSF51735">
    <property type="entry name" value="NAD(P)-binding Rossmann-fold domains"/>
    <property type="match status" value="1"/>
</dbReference>
<dbReference type="EMBL" id="JACHJT010000001">
    <property type="protein sequence ID" value="MBB4933095.1"/>
    <property type="molecule type" value="Genomic_DNA"/>
</dbReference>
<dbReference type="PRINTS" id="PR00081">
    <property type="entry name" value="GDHRDH"/>
</dbReference>
<dbReference type="InterPro" id="IPR002347">
    <property type="entry name" value="SDR_fam"/>
</dbReference>
<dbReference type="InterPro" id="IPR036291">
    <property type="entry name" value="NAD(P)-bd_dom_sf"/>
</dbReference>
<dbReference type="PRINTS" id="PR00080">
    <property type="entry name" value="SDRFAMILY"/>
</dbReference>
<proteinExistence type="inferred from homology"/>
<evidence type="ECO:0000256" key="1">
    <source>
        <dbReference type="ARBA" id="ARBA00006484"/>
    </source>
</evidence>
<dbReference type="RefSeq" id="WP_184580764.1">
    <property type="nucleotide sequence ID" value="NZ_JACHJT010000001.1"/>
</dbReference>